<dbReference type="AlphaFoldDB" id="F8FFB6"/>
<dbReference type="EMBL" id="CP002869">
    <property type="protein sequence ID" value="AEI41834.1"/>
    <property type="molecule type" value="Genomic_DNA"/>
</dbReference>
<evidence type="ECO:0000259" key="1">
    <source>
        <dbReference type="Pfam" id="PF05368"/>
    </source>
</evidence>
<dbReference type="Gene3D" id="3.90.25.10">
    <property type="entry name" value="UDP-galactose 4-epimerase, domain 1"/>
    <property type="match status" value="1"/>
</dbReference>
<proteinExistence type="predicted"/>
<accession>F8FFB6</accession>
<dbReference type="Gene3D" id="3.40.50.720">
    <property type="entry name" value="NAD(P)-binding Rossmann-like Domain"/>
    <property type="match status" value="1"/>
</dbReference>
<dbReference type="InterPro" id="IPR008030">
    <property type="entry name" value="NmrA-like"/>
</dbReference>
<dbReference type="HOGENOM" id="CLU_007383_10_4_9"/>
<protein>
    <submittedName>
        <fullName evidence="2">NmrA family protein</fullName>
    </submittedName>
</protein>
<dbReference type="PATRIC" id="fig|1036673.3.peg.3017"/>
<dbReference type="SUPFAM" id="SSF51735">
    <property type="entry name" value="NAD(P)-binding Rossmann-fold domains"/>
    <property type="match status" value="1"/>
</dbReference>
<name>F8FFB6_PAEMK</name>
<dbReference type="RefSeq" id="WP_013916993.1">
    <property type="nucleotide sequence ID" value="NC_015690.1"/>
</dbReference>
<evidence type="ECO:0000313" key="3">
    <source>
        <dbReference type="Proteomes" id="UP000006620"/>
    </source>
</evidence>
<reference evidence="3" key="1">
    <citation type="submission" date="2011-06" db="EMBL/GenBank/DDBJ databases">
        <title>Complete genome sequence of Paenibacillus mucilaginosus KNP414.</title>
        <authorList>
            <person name="Wang J."/>
            <person name="Hu S."/>
            <person name="Hu X."/>
            <person name="Zhang B."/>
            <person name="Dong D."/>
            <person name="Zhang S."/>
            <person name="Zhao K."/>
            <person name="Wu D."/>
        </authorList>
    </citation>
    <scope>NUCLEOTIDE SEQUENCE [LARGE SCALE GENOMIC DNA]</scope>
    <source>
        <strain evidence="3">KNP414</strain>
    </source>
</reference>
<dbReference type="InterPro" id="IPR036291">
    <property type="entry name" value="NAD(P)-bd_dom_sf"/>
</dbReference>
<gene>
    <name evidence="2" type="ordered locus">KNP414_03276</name>
</gene>
<dbReference type="KEGG" id="pms:KNP414_03276"/>
<reference evidence="2 3" key="2">
    <citation type="journal article" date="2013" name="Genome Announc.">
        <title>Genome Sequence of Growth-Improving Paenibacillus mucilaginosus Strain KNP414.</title>
        <authorList>
            <person name="Lu J.J."/>
            <person name="Wang J.F."/>
            <person name="Hu X.F."/>
        </authorList>
    </citation>
    <scope>NUCLEOTIDE SEQUENCE [LARGE SCALE GENOMIC DNA]</scope>
    <source>
        <strain evidence="2 3">KNP414</strain>
    </source>
</reference>
<dbReference type="CDD" id="cd05269">
    <property type="entry name" value="TMR_SDR_a"/>
    <property type="match status" value="1"/>
</dbReference>
<dbReference type="PANTHER" id="PTHR47129">
    <property type="entry name" value="QUINONE OXIDOREDUCTASE 2"/>
    <property type="match status" value="1"/>
</dbReference>
<dbReference type="PANTHER" id="PTHR47129:SF1">
    <property type="entry name" value="NMRA-LIKE DOMAIN-CONTAINING PROTEIN"/>
    <property type="match status" value="1"/>
</dbReference>
<dbReference type="InterPro" id="IPR052718">
    <property type="entry name" value="NmrA-type_oxidoreductase"/>
</dbReference>
<organism evidence="2 3">
    <name type="scientific">Paenibacillus mucilaginosus (strain KNP414)</name>
    <dbReference type="NCBI Taxonomy" id="1036673"/>
    <lineage>
        <taxon>Bacteria</taxon>
        <taxon>Bacillati</taxon>
        <taxon>Bacillota</taxon>
        <taxon>Bacilli</taxon>
        <taxon>Bacillales</taxon>
        <taxon>Paenibacillaceae</taxon>
        <taxon>Paenibacillus</taxon>
    </lineage>
</organism>
<feature type="domain" description="NmrA-like" evidence="1">
    <location>
        <begin position="3"/>
        <end position="251"/>
    </location>
</feature>
<evidence type="ECO:0000313" key="2">
    <source>
        <dbReference type="EMBL" id="AEI41834.1"/>
    </source>
</evidence>
<dbReference type="Proteomes" id="UP000006620">
    <property type="component" value="Chromosome"/>
</dbReference>
<dbReference type="Pfam" id="PF05368">
    <property type="entry name" value="NmrA"/>
    <property type="match status" value="1"/>
</dbReference>
<sequence length="289" mass="30663">MSIFVTGATGALGSLVIQHLLRTVPGDQITAVVRHVEKASSLTALGVEVRHGDYADPASLEKAFAGADKLLFISSPDTDDTLRIVHHANVVKAARDAGVGHLFYTSFAFAEESAIPLRHVHLATEHMIRTTNLPYTFLRNSLYTEVFVNPGLAASLPHGALVTNTGSGRLNTAFRSDLAAAAAAVLTGEGHENKTYNLVSDTAWSYDELASLIAGITGKPFVHQAVSYEEQANMLRSAGLPEPVVQLVAGINQAVAEGETSRTSGDLRNLIGELTPLRTAVEDILKGSV</sequence>